<evidence type="ECO:0000313" key="2">
    <source>
        <dbReference type="Proteomes" id="UP000285301"/>
    </source>
</evidence>
<dbReference type="EMBL" id="NCKU01001267">
    <property type="protein sequence ID" value="RWS12588.1"/>
    <property type="molecule type" value="Genomic_DNA"/>
</dbReference>
<proteinExistence type="predicted"/>
<keyword evidence="2" id="KW-1185">Reference proteome</keyword>
<dbReference type="OrthoDB" id="1043111at2759"/>
<sequence>MHLVPRENLPEPNSQGNLILYSIGPIIVIDSPAF</sequence>
<protein>
    <submittedName>
        <fullName evidence="1">Uncharacterized protein</fullName>
    </submittedName>
</protein>
<name>A0A3S3PHK6_9ACAR</name>
<dbReference type="AlphaFoldDB" id="A0A3S3PHK6"/>
<accession>A0A3S3PHK6</accession>
<organism evidence="1 2">
    <name type="scientific">Dinothrombium tinctorium</name>
    <dbReference type="NCBI Taxonomy" id="1965070"/>
    <lineage>
        <taxon>Eukaryota</taxon>
        <taxon>Metazoa</taxon>
        <taxon>Ecdysozoa</taxon>
        <taxon>Arthropoda</taxon>
        <taxon>Chelicerata</taxon>
        <taxon>Arachnida</taxon>
        <taxon>Acari</taxon>
        <taxon>Acariformes</taxon>
        <taxon>Trombidiformes</taxon>
        <taxon>Prostigmata</taxon>
        <taxon>Anystina</taxon>
        <taxon>Parasitengona</taxon>
        <taxon>Trombidioidea</taxon>
        <taxon>Trombidiidae</taxon>
        <taxon>Dinothrombium</taxon>
    </lineage>
</organism>
<reference evidence="1 2" key="1">
    <citation type="journal article" date="2018" name="Gigascience">
        <title>Genomes of trombidid mites reveal novel predicted allergens and laterally-transferred genes associated with secondary metabolism.</title>
        <authorList>
            <person name="Dong X."/>
            <person name="Chaisiri K."/>
            <person name="Xia D."/>
            <person name="Armstrong S.D."/>
            <person name="Fang Y."/>
            <person name="Donnelly M.J."/>
            <person name="Kadowaki T."/>
            <person name="McGarry J.W."/>
            <person name="Darby A.C."/>
            <person name="Makepeace B.L."/>
        </authorList>
    </citation>
    <scope>NUCLEOTIDE SEQUENCE [LARGE SCALE GENOMIC DNA]</scope>
    <source>
        <strain evidence="1">UoL-WK</strain>
    </source>
</reference>
<gene>
    <name evidence="1" type="ORF">B4U79_04981</name>
</gene>
<evidence type="ECO:0000313" key="1">
    <source>
        <dbReference type="EMBL" id="RWS12588.1"/>
    </source>
</evidence>
<dbReference type="Proteomes" id="UP000285301">
    <property type="component" value="Unassembled WGS sequence"/>
</dbReference>
<comment type="caution">
    <text evidence="1">The sequence shown here is derived from an EMBL/GenBank/DDBJ whole genome shotgun (WGS) entry which is preliminary data.</text>
</comment>